<feature type="region of interest" description="Disordered" evidence="2">
    <location>
        <begin position="1"/>
        <end position="31"/>
    </location>
</feature>
<feature type="region of interest" description="Disordered" evidence="2">
    <location>
        <begin position="671"/>
        <end position="813"/>
    </location>
</feature>
<feature type="compositionally biased region" description="Low complexity" evidence="2">
    <location>
        <begin position="832"/>
        <end position="844"/>
    </location>
</feature>
<feature type="domain" description="BRCT" evidence="3">
    <location>
        <begin position="161"/>
        <end position="267"/>
    </location>
</feature>
<dbReference type="InterPro" id="IPR036420">
    <property type="entry name" value="BRCT_dom_sf"/>
</dbReference>
<feature type="compositionally biased region" description="Low complexity" evidence="2">
    <location>
        <begin position="671"/>
        <end position="689"/>
    </location>
</feature>
<gene>
    <name evidence="4" type="ORF">A7U60_g8244</name>
</gene>
<keyword evidence="1" id="KW-0677">Repeat</keyword>
<feature type="region of interest" description="Disordered" evidence="2">
    <location>
        <begin position="939"/>
        <end position="961"/>
    </location>
</feature>
<dbReference type="PANTHER" id="PTHR13561:SF20">
    <property type="entry name" value="DNA TOPOISOMERASE 2-BINDING PROTEIN 1"/>
    <property type="match status" value="1"/>
</dbReference>
<dbReference type="PROSITE" id="PS50172">
    <property type="entry name" value="BRCT"/>
    <property type="match status" value="4"/>
</dbReference>
<dbReference type="InterPro" id="IPR001357">
    <property type="entry name" value="BRCT_dom"/>
</dbReference>
<feature type="compositionally biased region" description="Basic and acidic residues" evidence="2">
    <location>
        <begin position="991"/>
        <end position="1005"/>
    </location>
</feature>
<protein>
    <recommendedName>
        <fullName evidence="3">BRCT domain-containing protein</fullName>
    </recommendedName>
</protein>
<dbReference type="GO" id="GO:0033314">
    <property type="term" value="P:mitotic DNA replication checkpoint signaling"/>
    <property type="evidence" value="ECO:0007669"/>
    <property type="project" value="TreeGrafter"/>
</dbReference>
<dbReference type="GO" id="GO:0006270">
    <property type="term" value="P:DNA replication initiation"/>
    <property type="evidence" value="ECO:0007669"/>
    <property type="project" value="TreeGrafter"/>
</dbReference>
<reference evidence="4" key="1">
    <citation type="submission" date="2016-06" db="EMBL/GenBank/DDBJ databases">
        <title>Draft Genome sequence of the fungus Inonotus baumii.</title>
        <authorList>
            <person name="Zhu H."/>
            <person name="Lin W."/>
        </authorList>
    </citation>
    <scope>NUCLEOTIDE SEQUENCE</scope>
    <source>
        <strain evidence="4">821</strain>
    </source>
</reference>
<dbReference type="CDD" id="cd17731">
    <property type="entry name" value="BRCT_TopBP1_rpt2_like"/>
    <property type="match status" value="1"/>
</dbReference>
<dbReference type="Pfam" id="PF12738">
    <property type="entry name" value="PTCB-BRCT"/>
    <property type="match status" value="2"/>
</dbReference>
<feature type="compositionally biased region" description="Polar residues" evidence="2">
    <location>
        <begin position="853"/>
        <end position="862"/>
    </location>
</feature>
<feature type="domain" description="BRCT" evidence="3">
    <location>
        <begin position="91"/>
        <end position="141"/>
    </location>
</feature>
<dbReference type="Gene3D" id="3.40.50.10190">
    <property type="entry name" value="BRCT domain"/>
    <property type="match status" value="4"/>
</dbReference>
<dbReference type="SMART" id="SM00292">
    <property type="entry name" value="BRCT"/>
    <property type="match status" value="4"/>
</dbReference>
<evidence type="ECO:0000256" key="1">
    <source>
        <dbReference type="ARBA" id="ARBA00022737"/>
    </source>
</evidence>
<proteinExistence type="predicted"/>
<dbReference type="PANTHER" id="PTHR13561">
    <property type="entry name" value="DNA REPLICATION REGULATOR DPB11-RELATED"/>
    <property type="match status" value="1"/>
</dbReference>
<dbReference type="OrthoDB" id="251770at2759"/>
<comment type="caution">
    <text evidence="4">The sequence shown here is derived from an EMBL/GenBank/DDBJ whole genome shotgun (WGS) entry which is preliminary data.</text>
</comment>
<evidence type="ECO:0000259" key="3">
    <source>
        <dbReference type="PROSITE" id="PS50172"/>
    </source>
</evidence>
<dbReference type="SUPFAM" id="SSF52113">
    <property type="entry name" value="BRCT domain"/>
    <property type="match status" value="3"/>
</dbReference>
<dbReference type="GO" id="GO:0007095">
    <property type="term" value="P:mitotic G2 DNA damage checkpoint signaling"/>
    <property type="evidence" value="ECO:0007669"/>
    <property type="project" value="TreeGrafter"/>
</dbReference>
<dbReference type="EMBL" id="LNZH02000214">
    <property type="protein sequence ID" value="OCB84720.1"/>
    <property type="molecule type" value="Genomic_DNA"/>
</dbReference>
<feature type="domain" description="BRCT" evidence="3">
    <location>
        <begin position="441"/>
        <end position="530"/>
    </location>
</feature>
<feature type="compositionally biased region" description="Low complexity" evidence="2">
    <location>
        <begin position="789"/>
        <end position="810"/>
    </location>
</feature>
<evidence type="ECO:0000313" key="4">
    <source>
        <dbReference type="EMBL" id="OCB84720.1"/>
    </source>
</evidence>
<feature type="compositionally biased region" description="Polar residues" evidence="2">
    <location>
        <begin position="287"/>
        <end position="306"/>
    </location>
</feature>
<evidence type="ECO:0000313" key="5">
    <source>
        <dbReference type="Proteomes" id="UP000757232"/>
    </source>
</evidence>
<dbReference type="Pfam" id="PF00533">
    <property type="entry name" value="BRCT"/>
    <property type="match status" value="1"/>
</dbReference>
<dbReference type="Proteomes" id="UP000757232">
    <property type="component" value="Unassembled WGS sequence"/>
</dbReference>
<feature type="region of interest" description="Disordered" evidence="2">
    <location>
        <begin position="363"/>
        <end position="382"/>
    </location>
</feature>
<feature type="region of interest" description="Disordered" evidence="2">
    <location>
        <begin position="270"/>
        <end position="308"/>
    </location>
</feature>
<organism evidence="4 5">
    <name type="scientific">Sanghuangporus baumii</name>
    <name type="common">Phellinus baumii</name>
    <dbReference type="NCBI Taxonomy" id="108892"/>
    <lineage>
        <taxon>Eukaryota</taxon>
        <taxon>Fungi</taxon>
        <taxon>Dikarya</taxon>
        <taxon>Basidiomycota</taxon>
        <taxon>Agaricomycotina</taxon>
        <taxon>Agaricomycetes</taxon>
        <taxon>Hymenochaetales</taxon>
        <taxon>Hymenochaetaceae</taxon>
        <taxon>Sanghuangporus</taxon>
    </lineage>
</organism>
<feature type="domain" description="BRCT" evidence="3">
    <location>
        <begin position="575"/>
        <end position="638"/>
    </location>
</feature>
<feature type="region of interest" description="Disordered" evidence="2">
    <location>
        <begin position="826"/>
        <end position="898"/>
    </location>
</feature>
<accession>A0A9Q5MYL9</accession>
<dbReference type="InterPro" id="IPR059215">
    <property type="entry name" value="BRCT2_TopBP1-like"/>
</dbReference>
<sequence length="1029" mass="111569">MRRGHGSTKVPGVKLRPAAPTKSRKPGEPSTQLTRLYSSIQDDFDSTEILRSCKKPLVGVVICGSGLSDKVVTTYNICNVADDLAGLQVNLYQQAVQLGAHTSSDLTDRVTHLICESPGTPKYNYCVEHGIPILQTSWISDIYEKWINGESIDVEKIAVMHRFPTFKSVKLCMTAINDVERRKQIQKQLEKNGGTFIEMFSKGMELTHLLCGPDRGENTDQMGLTPKMQYAMKYNDTRAKKVHLVWEGWFWDCLEFKGVLDERVYLATGPRPPRRIRRESSPLVLPITSTAEQSKQRASTPSSQLDANADVEETANVKRMPEAAALLWESALKKRGFEMKGGKLSRSPSKSAFLSREGSQIPLLPSSHIHDEPATSSRTKSSLNAAFKRTKSFAAKTTEPDAANSAFQRVLSTPAAAENRQVSTIISGSLAQQDRNHIPEGERNLFSGLRFRALGEASGPKLTEALELRGGTVIVDADTEVDFIVVRLVSGSTFYRNEPSQTERQKFRTECWIEQCMFEERVCAGDEHPAFVPLRIPTPLPGADKLVVHISGLIPSEKTPSVRLLRAIEKTPSVRLLRAIGTTVTDQLSRRNTHLICPCGSGPKFMKALEWGIPVLSLQWLFDTVKSGEIHGVDNYVVVLDGPSSAPAKSAPEGGMMADITNSEFVQGTSKSKSFAKSSDKSQSSNSSSLDVARQVSSDDWTANALLSEPAPQNPPTSSPPDTARTTPSPVRKHATLGENMLSRRPSVSPFISPSKSKSMVIERVPSSATPSPMRMPSKNTRVEQQEGSAAARTISPSPAPATASTSTLSGESASVLKDAIASLLGKRPSSEDNSNGNSNNAEVESQDKAPAAQQQSGLTTRASKRSKPPPRTKSRQGPSDGGSGAGSARSFSRTTSLEVLGRTSSMLSGAGAGGGSAYPFDFTLSSDHFVESPTELFNHKSSDAADESMRVTYEDPSQRAEERRLFSLISGGNGGADVSAMDADVGEGGALKDESQGVQTERKKPQPKPRRRGRNLVRRVKADANDQS</sequence>
<keyword evidence="5" id="KW-1185">Reference proteome</keyword>
<evidence type="ECO:0000256" key="2">
    <source>
        <dbReference type="SAM" id="MobiDB-lite"/>
    </source>
</evidence>
<feature type="compositionally biased region" description="Basic residues" evidence="2">
    <location>
        <begin position="863"/>
        <end position="875"/>
    </location>
</feature>
<feature type="compositionally biased region" description="Basic residues" evidence="2">
    <location>
        <begin position="1006"/>
        <end position="1020"/>
    </location>
</feature>
<name>A0A9Q5MYL9_SANBA</name>
<feature type="region of interest" description="Disordered" evidence="2">
    <location>
        <begin position="973"/>
        <end position="1029"/>
    </location>
</feature>
<dbReference type="AlphaFoldDB" id="A0A9Q5MYL9"/>